<dbReference type="NCBIfam" id="TIGR02127">
    <property type="entry name" value="pyrF_sub2"/>
    <property type="match status" value="1"/>
</dbReference>
<dbReference type="UniPathway" id="UPA00070">
    <property type="reaction ID" value="UER00120"/>
</dbReference>
<dbReference type="InterPro" id="IPR011995">
    <property type="entry name" value="OMPdecase_type-2"/>
</dbReference>
<dbReference type="HAMAP" id="MF_01215">
    <property type="entry name" value="OMPdecase_type2"/>
    <property type="match status" value="1"/>
</dbReference>
<sequence>MHFADVLTDATQKKSPVCVGLDPALDKLPEGIAKDAKGLLDFSTGIIDAVKDIAACVKPQMAYYEALGWEGMRAFFETCAYAKLQGLLVIADGKRNDIGSTCDAYADAYLSKDSPIDALTISPYLGSDGIKPFIERCNKNDKGIFVLVKTSNPSSGELQDLTVGDETVHEHMAQLVDGWGLSFLGKESGYSCVGAVVGATYPEELKYLRSLLSHAILLIPGYGAQGGTAADIKAGFVNGNGAIVNSSRGIIFASKGKDWREAAGKAAEKMKMELKSVLN</sequence>
<dbReference type="EMBL" id="CP013065">
    <property type="protein sequence ID" value="ALM13718.1"/>
    <property type="molecule type" value="Genomic_DNA"/>
</dbReference>
<accession>A0A0S1SXI7</accession>
<evidence type="ECO:0000256" key="7">
    <source>
        <dbReference type="HAMAP-Rule" id="MF_01215"/>
    </source>
</evidence>
<evidence type="ECO:0000256" key="5">
    <source>
        <dbReference type="ARBA" id="ARBA00023239"/>
    </source>
</evidence>
<evidence type="ECO:0000313" key="9">
    <source>
        <dbReference type="EMBL" id="ALM13718.1"/>
    </source>
</evidence>
<accession>A0A0S1SI50</accession>
<evidence type="ECO:0000256" key="1">
    <source>
        <dbReference type="ARBA" id="ARBA00004861"/>
    </source>
</evidence>
<organism evidence="9 10">
    <name type="scientific">Candidatus Peribacter riflensis</name>
    <dbReference type="NCBI Taxonomy" id="1735162"/>
    <lineage>
        <taxon>Bacteria</taxon>
        <taxon>Candidatus Peregrinibacteriota</taxon>
        <taxon>Candidatus Peribacteria</taxon>
        <taxon>Candidatus Peribacterales</taxon>
        <taxon>Candidatus Peribacteraceae</taxon>
        <taxon>Candidatus Peribacter</taxon>
    </lineage>
</organism>
<accession>A0A0S1SPZ7</accession>
<dbReference type="InterPro" id="IPR011060">
    <property type="entry name" value="RibuloseP-bd_barrel"/>
</dbReference>
<reference evidence="9 10" key="2">
    <citation type="journal article" date="2016" name="PeerJ">
        <title>Analysis of five complete genome sequences for members of the class Peribacteria in the recently recognized Peregrinibacteria bacterial phylum.</title>
        <authorList>
            <person name="Anantharaman K."/>
            <person name="Brown C.T."/>
            <person name="Burstein D."/>
            <person name="Castelle C.J."/>
            <person name="Probst A.J."/>
            <person name="Thomas B.C."/>
            <person name="Williams K.H."/>
            <person name="Banfield J.F."/>
        </authorList>
    </citation>
    <scope>NUCLEOTIDE SEQUENCE [LARGE SCALE GENOMIC DNA]</scope>
    <source>
        <strain evidence="9">RIFOXYD1_FULL_PER-ii_59_16</strain>
    </source>
</reference>
<dbReference type="FunFam" id="3.20.20.70:FF:000246">
    <property type="entry name" value="Orotidine 5'-phosphate decarboxylase"/>
    <property type="match status" value="1"/>
</dbReference>
<proteinExistence type="inferred from homology"/>
<evidence type="ECO:0000256" key="4">
    <source>
        <dbReference type="ARBA" id="ARBA00022975"/>
    </source>
</evidence>
<dbReference type="InterPro" id="IPR013785">
    <property type="entry name" value="Aldolase_TIM"/>
</dbReference>
<dbReference type="KEGG" id="prf:PeribacterA2_1056"/>
<dbReference type="GO" id="GO:0006207">
    <property type="term" value="P:'de novo' pyrimidine nucleobase biosynthetic process"/>
    <property type="evidence" value="ECO:0007669"/>
    <property type="project" value="InterPro"/>
</dbReference>
<dbReference type="GO" id="GO:0044205">
    <property type="term" value="P:'de novo' UMP biosynthetic process"/>
    <property type="evidence" value="ECO:0007669"/>
    <property type="project" value="UniProtKB-UniRule"/>
</dbReference>
<evidence type="ECO:0000256" key="6">
    <source>
        <dbReference type="ARBA" id="ARBA00049157"/>
    </source>
</evidence>
<name>A0A0S1SPZ7_9BACT</name>
<dbReference type="SUPFAM" id="SSF51366">
    <property type="entry name" value="Ribulose-phoshate binding barrel"/>
    <property type="match status" value="1"/>
</dbReference>
<dbReference type="Proteomes" id="UP000069135">
    <property type="component" value="Chromosome"/>
</dbReference>
<dbReference type="EC" id="4.1.1.23" evidence="7"/>
<keyword evidence="4 7" id="KW-0665">Pyrimidine biosynthesis</keyword>
<dbReference type="CDD" id="cd04725">
    <property type="entry name" value="OMP_decarboxylase_like"/>
    <property type="match status" value="1"/>
</dbReference>
<comment type="catalytic activity">
    <reaction evidence="6 7">
        <text>orotidine 5'-phosphate + H(+) = UMP + CO2</text>
        <dbReference type="Rhea" id="RHEA:11596"/>
        <dbReference type="ChEBI" id="CHEBI:15378"/>
        <dbReference type="ChEBI" id="CHEBI:16526"/>
        <dbReference type="ChEBI" id="CHEBI:57538"/>
        <dbReference type="ChEBI" id="CHEBI:57865"/>
        <dbReference type="EC" id="4.1.1.23"/>
    </reaction>
</comment>
<evidence type="ECO:0000256" key="3">
    <source>
        <dbReference type="ARBA" id="ARBA00022793"/>
    </source>
</evidence>
<reference evidence="10" key="1">
    <citation type="submission" date="2015-10" db="EMBL/GenBank/DDBJ databases">
        <title>Analysis of five complete genome sequences for members of the class Peribacteria in the recently recognized Peregrinibacteria bacterial phylum.</title>
        <authorList>
            <person name="Anantharaman K."/>
            <person name="Brown C.T."/>
            <person name="Burstein D."/>
            <person name="Castelle C.J."/>
            <person name="Probst A.J."/>
            <person name="Thomas B.C."/>
            <person name="Williams K.H."/>
            <person name="Banfield J.F."/>
        </authorList>
    </citation>
    <scope>NUCLEOTIDE SEQUENCE [LARGE SCALE GENOMIC DNA]</scope>
</reference>
<dbReference type="GO" id="GO:0004590">
    <property type="term" value="F:orotidine-5'-phosphate decarboxylase activity"/>
    <property type="evidence" value="ECO:0007669"/>
    <property type="project" value="UniProtKB-UniRule"/>
</dbReference>
<dbReference type="PANTHER" id="PTHR43375">
    <property type="entry name" value="OROTIDINE 5'-PHOSPHATE DECARBOXYLASE"/>
    <property type="match status" value="1"/>
</dbReference>
<comment type="pathway">
    <text evidence="1 7">Pyrimidine metabolism; UMP biosynthesis via de novo pathway; UMP from orotate: step 2/2.</text>
</comment>
<dbReference type="PROSITE" id="PS00156">
    <property type="entry name" value="OMPDECASE"/>
    <property type="match status" value="1"/>
</dbReference>
<accession>A0A0S1SNL4</accession>
<dbReference type="Gene3D" id="3.20.20.70">
    <property type="entry name" value="Aldolase class I"/>
    <property type="match status" value="1"/>
</dbReference>
<dbReference type="InterPro" id="IPR018089">
    <property type="entry name" value="OMPdecase_AS"/>
</dbReference>
<comment type="similarity">
    <text evidence="2 7">Belongs to the OMP decarboxylase family. Type 2 subfamily.</text>
</comment>
<dbReference type="Pfam" id="PF00215">
    <property type="entry name" value="OMPdecase"/>
    <property type="match status" value="1"/>
</dbReference>
<protein>
    <recommendedName>
        <fullName evidence="7">Orotidine 5'-phosphate decarboxylase</fullName>
        <ecNumber evidence="7">4.1.1.23</ecNumber>
    </recommendedName>
    <alternativeName>
        <fullName evidence="7">OMP decarboxylase</fullName>
        <shortName evidence="7">OMPDCase</shortName>
        <shortName evidence="7">OMPdecase</shortName>
    </alternativeName>
</protein>
<dbReference type="STRING" id="1735162.PeribacterB2_1058"/>
<dbReference type="SMART" id="SM00934">
    <property type="entry name" value="OMPdecase"/>
    <property type="match status" value="1"/>
</dbReference>
<evidence type="ECO:0000259" key="8">
    <source>
        <dbReference type="SMART" id="SM00934"/>
    </source>
</evidence>
<dbReference type="AlphaFoldDB" id="A0A0S1SPZ7"/>
<dbReference type="PANTHER" id="PTHR43375:SF1">
    <property type="entry name" value="OROTIDINE 5'-PHOSPHATE DECARBOXYLASE"/>
    <property type="match status" value="1"/>
</dbReference>
<accession>A0A0S1ST98</accession>
<dbReference type="PATRIC" id="fig|1735161.3.peg.1033"/>
<feature type="domain" description="Orotidine 5'-phosphate decarboxylase" evidence="8">
    <location>
        <begin position="16"/>
        <end position="263"/>
    </location>
</feature>
<feature type="active site" description="Proton donor" evidence="7">
    <location>
        <position position="94"/>
    </location>
</feature>
<evidence type="ECO:0000313" key="10">
    <source>
        <dbReference type="Proteomes" id="UP000069135"/>
    </source>
</evidence>
<keyword evidence="5 7" id="KW-0456">Lyase</keyword>
<gene>
    <name evidence="7" type="primary">pyrF</name>
    <name evidence="9" type="ORF">PeribacterD1_1056</name>
</gene>
<evidence type="ECO:0000256" key="2">
    <source>
        <dbReference type="ARBA" id="ARBA00008847"/>
    </source>
</evidence>
<keyword evidence="3 7" id="KW-0210">Decarboxylase</keyword>
<dbReference type="InterPro" id="IPR001754">
    <property type="entry name" value="OMPdeCOase_dom"/>
</dbReference>